<dbReference type="Pfam" id="PF00211">
    <property type="entry name" value="Guanylate_cyc"/>
    <property type="match status" value="1"/>
</dbReference>
<dbReference type="RefSeq" id="WP_145636396.1">
    <property type="nucleotide sequence ID" value="NZ_CP088014.1"/>
</dbReference>
<dbReference type="Gene3D" id="3.30.70.1230">
    <property type="entry name" value="Nucleotide cyclase"/>
    <property type="match status" value="1"/>
</dbReference>
<dbReference type="CDD" id="cd09487">
    <property type="entry name" value="SAM_superfamily"/>
    <property type="match status" value="1"/>
</dbReference>
<dbReference type="InterPro" id="IPR001054">
    <property type="entry name" value="A/G_cyclase"/>
</dbReference>
<dbReference type="EMBL" id="VLKL01000010">
    <property type="protein sequence ID" value="TWI03957.1"/>
    <property type="molecule type" value="Genomic_DNA"/>
</dbReference>
<dbReference type="Gene3D" id="1.10.150.50">
    <property type="entry name" value="Transcription Factor, Ets-1"/>
    <property type="match status" value="1"/>
</dbReference>
<dbReference type="InterPro" id="IPR027417">
    <property type="entry name" value="P-loop_NTPase"/>
</dbReference>
<dbReference type="PROSITE" id="PS50105">
    <property type="entry name" value="SAM_DOMAIN"/>
    <property type="match status" value="1"/>
</dbReference>
<gene>
    <name evidence="5" type="ORF">IQ17_03812</name>
</gene>
<feature type="domain" description="Guanylate cyclase" evidence="4">
    <location>
        <begin position="89"/>
        <end position="218"/>
    </location>
</feature>
<dbReference type="InterPro" id="IPR013761">
    <property type="entry name" value="SAM/pointed_sf"/>
</dbReference>
<dbReference type="GO" id="GO:0005524">
    <property type="term" value="F:ATP binding"/>
    <property type="evidence" value="ECO:0007669"/>
    <property type="project" value="UniProtKB-KW"/>
</dbReference>
<proteinExistence type="predicted"/>
<protein>
    <submittedName>
        <fullName evidence="5">SAM (Sterile alpha motif) domain-containing protein</fullName>
    </submittedName>
</protein>
<evidence type="ECO:0000259" key="4">
    <source>
        <dbReference type="PROSITE" id="PS50125"/>
    </source>
</evidence>
<dbReference type="GO" id="GO:0005737">
    <property type="term" value="C:cytoplasm"/>
    <property type="evidence" value="ECO:0007669"/>
    <property type="project" value="TreeGrafter"/>
</dbReference>
<evidence type="ECO:0000259" key="3">
    <source>
        <dbReference type="PROSITE" id="PS50105"/>
    </source>
</evidence>
<dbReference type="SMART" id="SM00454">
    <property type="entry name" value="SAM"/>
    <property type="match status" value="1"/>
</dbReference>
<keyword evidence="1" id="KW-0547">Nucleotide-binding</keyword>
<evidence type="ECO:0000313" key="5">
    <source>
        <dbReference type="EMBL" id="TWI03957.1"/>
    </source>
</evidence>
<organism evidence="5 6">
    <name type="scientific">Bradyrhizobium daqingense</name>
    <dbReference type="NCBI Taxonomy" id="993502"/>
    <lineage>
        <taxon>Bacteria</taxon>
        <taxon>Pseudomonadati</taxon>
        <taxon>Pseudomonadota</taxon>
        <taxon>Alphaproteobacteria</taxon>
        <taxon>Hyphomicrobiales</taxon>
        <taxon>Nitrobacteraceae</taxon>
        <taxon>Bradyrhizobium</taxon>
    </lineage>
</organism>
<dbReference type="InterPro" id="IPR011990">
    <property type="entry name" value="TPR-like_helical_dom_sf"/>
</dbReference>
<dbReference type="PANTHER" id="PTHR16305">
    <property type="entry name" value="TESTICULAR SOLUBLE ADENYLYL CYCLASE"/>
    <property type="match status" value="1"/>
</dbReference>
<dbReference type="SUPFAM" id="SSF47769">
    <property type="entry name" value="SAM/Pointed domain"/>
    <property type="match status" value="1"/>
</dbReference>
<dbReference type="SMART" id="SM00044">
    <property type="entry name" value="CYCc"/>
    <property type="match status" value="1"/>
</dbReference>
<sequence length="1123" mass="122255">MNIAEWLRGLGLERYSQAFQDAEVTPEILPELTEDDLRELGLPLGPRKTVLKAIRTLALPSGPISVKVRAATEQPKLPLPPEADRRQLTVMFVDLVGSTALASGRDPEEMRDLIRAYHNTVASEITRFEGHVAKFLGDGVLAYFGWPRAHEDEAERAVRAGLRISKAVAALTEPTGATLAARVGIATGLVVVGELVGEGEARERSVIGETPNLAARLQGLAEPGGVAIADSTRRLIGEAFMYQDLGTVPLKGFPGPVQAWLVTGEGAAESRFDAQHGMSTAALVGRDQELALLLDRWEQAKGREGQIVLLGGEPGIGKSHLVRALGDRLAGVPHTRLSHFCSPFHTNSALYPIVGLLERAAGIRREDPSEEQLDNLEAMLTLATDDVRDSAPVLADLLAIPTGKRYSPLELSPHQKKERTFQALLEQIKGLAAKQPVLAIYEDVHWADPTTLELIDRAVDEVQRHSILMVVTFRSEFVPRWTAHGHVAAIFLSRLGRKQGTAVIDRITGGKLLPQEVLEQILAKTDGVPLFVEELTKTVLESGLLKDRGSCYELIGPLPPLAIPTTLQDSLMARLDRLAPVKEVAQIAACIGREFGHNLLKAVTPLDEDALQRAINELLEAELIFRRGVPPDIGYSFKHALVQDIAHESLLKSKRQQIHTRIAAALREHYPARAEMEPETIALHLTEAGLAAKAVGYWLQAGRNAAGRSANLEAITHLTRGLQALNACPEGPERDRQELALQTAIGGPLIAIHGYTAPQLGTAFSRAHALCRELDDKDALFATLSGKYIFHFVRGDYGAMQRLVGEARLAAERTRDTALELGAHRMAALTAMHAGDFPTAHCEFETILSRYDPHTHRPAPVHYVHDPKASALPYLAIVLWILGYPDRALRTSRAAFEYAAELNQTNLTAHVAVYGGAGPAELMGDVAAVHGHADAIINLADQHSLNYWRLSGLILRGWVMAQQGDAEGGLALMRKGLNDRDGLGASWYQVRYLCMLASTYLQLGDGERGLAALAEAKDLAARNDEHIWEAEVARIDGELRRIRGAPAHAVEACLQTALDVARRQGARSFELRAAMSLARLWSDEGRSIEARALLASTYGWFAEGFETPDLLAARALTAELAEL</sequence>
<dbReference type="SUPFAM" id="SSF52540">
    <property type="entry name" value="P-loop containing nucleoside triphosphate hydrolases"/>
    <property type="match status" value="1"/>
</dbReference>
<dbReference type="Pfam" id="PF13191">
    <property type="entry name" value="AAA_16"/>
    <property type="match status" value="1"/>
</dbReference>
<dbReference type="PROSITE" id="PS50125">
    <property type="entry name" value="GUANYLATE_CYCLASE_2"/>
    <property type="match status" value="1"/>
</dbReference>
<dbReference type="InterPro" id="IPR029787">
    <property type="entry name" value="Nucleotide_cyclase"/>
</dbReference>
<dbReference type="Gene3D" id="1.25.40.10">
    <property type="entry name" value="Tetratricopeptide repeat domain"/>
    <property type="match status" value="1"/>
</dbReference>
<dbReference type="AlphaFoldDB" id="A0A562L8E9"/>
<accession>A0A562L8E9</accession>
<dbReference type="Gene3D" id="3.40.50.300">
    <property type="entry name" value="P-loop containing nucleotide triphosphate hydrolases"/>
    <property type="match status" value="1"/>
</dbReference>
<dbReference type="GO" id="GO:0035556">
    <property type="term" value="P:intracellular signal transduction"/>
    <property type="evidence" value="ECO:0007669"/>
    <property type="project" value="InterPro"/>
</dbReference>
<evidence type="ECO:0000313" key="6">
    <source>
        <dbReference type="Proteomes" id="UP000317176"/>
    </source>
</evidence>
<dbReference type="CDD" id="cd07302">
    <property type="entry name" value="CHD"/>
    <property type="match status" value="1"/>
</dbReference>
<evidence type="ECO:0000256" key="1">
    <source>
        <dbReference type="ARBA" id="ARBA00022741"/>
    </source>
</evidence>
<dbReference type="SUPFAM" id="SSF48452">
    <property type="entry name" value="TPR-like"/>
    <property type="match status" value="1"/>
</dbReference>
<keyword evidence="2" id="KW-0067">ATP-binding</keyword>
<dbReference type="GO" id="GO:0009190">
    <property type="term" value="P:cyclic nucleotide biosynthetic process"/>
    <property type="evidence" value="ECO:0007669"/>
    <property type="project" value="InterPro"/>
</dbReference>
<keyword evidence="6" id="KW-1185">Reference proteome</keyword>
<dbReference type="InterPro" id="IPR041664">
    <property type="entry name" value="AAA_16"/>
</dbReference>
<evidence type="ECO:0000256" key="2">
    <source>
        <dbReference type="ARBA" id="ARBA00022840"/>
    </source>
</evidence>
<feature type="domain" description="SAM" evidence="3">
    <location>
        <begin position="1"/>
        <end position="42"/>
    </location>
</feature>
<reference evidence="5 6" key="1">
    <citation type="journal article" date="2015" name="Stand. Genomic Sci.">
        <title>Genomic Encyclopedia of Bacterial and Archaeal Type Strains, Phase III: the genomes of soil and plant-associated and newly described type strains.</title>
        <authorList>
            <person name="Whitman W.B."/>
            <person name="Woyke T."/>
            <person name="Klenk H.P."/>
            <person name="Zhou Y."/>
            <person name="Lilburn T.G."/>
            <person name="Beck B.J."/>
            <person name="De Vos P."/>
            <person name="Vandamme P."/>
            <person name="Eisen J.A."/>
            <person name="Garrity G."/>
            <person name="Hugenholtz P."/>
            <person name="Kyrpides N.C."/>
        </authorList>
    </citation>
    <scope>NUCLEOTIDE SEQUENCE [LARGE SCALE GENOMIC DNA]</scope>
    <source>
        <strain evidence="5 6">CGMCC 1.10947</strain>
    </source>
</reference>
<dbReference type="SUPFAM" id="SSF55073">
    <property type="entry name" value="Nucleotide cyclase"/>
    <property type="match status" value="1"/>
</dbReference>
<name>A0A562L8E9_9BRAD</name>
<dbReference type="GO" id="GO:0004016">
    <property type="term" value="F:adenylate cyclase activity"/>
    <property type="evidence" value="ECO:0007669"/>
    <property type="project" value="UniProtKB-ARBA"/>
</dbReference>
<dbReference type="OrthoDB" id="9785312at2"/>
<dbReference type="Pfam" id="PF07647">
    <property type="entry name" value="SAM_2"/>
    <property type="match status" value="1"/>
</dbReference>
<comment type="caution">
    <text evidence="5">The sequence shown here is derived from an EMBL/GenBank/DDBJ whole genome shotgun (WGS) entry which is preliminary data.</text>
</comment>
<dbReference type="PANTHER" id="PTHR16305:SF28">
    <property type="entry name" value="GUANYLATE CYCLASE DOMAIN-CONTAINING PROTEIN"/>
    <property type="match status" value="1"/>
</dbReference>
<dbReference type="InterPro" id="IPR001660">
    <property type="entry name" value="SAM"/>
</dbReference>
<dbReference type="Proteomes" id="UP000317176">
    <property type="component" value="Unassembled WGS sequence"/>
</dbReference>